<dbReference type="RefSeq" id="WP_132202994.1">
    <property type="nucleotide sequence ID" value="NZ_SMGC01000008.1"/>
</dbReference>
<dbReference type="InterPro" id="IPR015946">
    <property type="entry name" value="KH_dom-like_a/b"/>
</dbReference>
<dbReference type="Proteomes" id="UP000295601">
    <property type="component" value="Unassembled WGS sequence"/>
</dbReference>
<reference evidence="1 2" key="1">
    <citation type="submission" date="2019-03" db="EMBL/GenBank/DDBJ databases">
        <title>Genomic analyses of the natural microbiome of Caenorhabditis elegans.</title>
        <authorList>
            <person name="Samuel B."/>
        </authorList>
    </citation>
    <scope>NUCLEOTIDE SEQUENCE [LARGE SCALE GENOMIC DNA]</scope>
    <source>
        <strain evidence="1 2">JUb18</strain>
    </source>
</reference>
<dbReference type="Pfam" id="PF02566">
    <property type="entry name" value="OsmC"/>
    <property type="match status" value="1"/>
</dbReference>
<dbReference type="EMBL" id="SNYA01000007">
    <property type="protein sequence ID" value="TDP90267.1"/>
    <property type="molecule type" value="Genomic_DNA"/>
</dbReference>
<dbReference type="SUPFAM" id="SSF82784">
    <property type="entry name" value="OsmC-like"/>
    <property type="match status" value="1"/>
</dbReference>
<gene>
    <name evidence="1" type="ORF">EDF62_2835</name>
</gene>
<accession>A0A4R6RV44</accession>
<name>A0A4R6RV44_9MICO</name>
<dbReference type="InterPro" id="IPR052924">
    <property type="entry name" value="OsmC/Ohr_hydroprdx_reductase"/>
</dbReference>
<protein>
    <submittedName>
        <fullName evidence="1">Putative OsmC-like protein</fullName>
    </submittedName>
</protein>
<proteinExistence type="predicted"/>
<dbReference type="PANTHER" id="PTHR35368">
    <property type="entry name" value="HYDROPEROXIDE REDUCTASE"/>
    <property type="match status" value="1"/>
</dbReference>
<comment type="caution">
    <text evidence="1">The sequence shown here is derived from an EMBL/GenBank/DDBJ whole genome shotgun (WGS) entry which is preliminary data.</text>
</comment>
<dbReference type="InterPro" id="IPR036102">
    <property type="entry name" value="OsmC/Ohrsf"/>
</dbReference>
<dbReference type="AlphaFoldDB" id="A0A4R6RV44"/>
<evidence type="ECO:0000313" key="2">
    <source>
        <dbReference type="Proteomes" id="UP000295601"/>
    </source>
</evidence>
<keyword evidence="2" id="KW-1185">Reference proteome</keyword>
<sequence>MTTLTTTQIPALTDDARAARLTAAGSAWSDRIDARRSSSQLTYRVSGVAEGAVATRVRSGAHEFVIDEPAPLAGDDVAPSPVEYALGALIGCQVVVYRLYAQALGIQVDDIRVEAEGDLDAARLLGKDPAVRPGFSDIRLRIELSGPETQERYEQLRDAVDVNCPVFDLFANPTPVSVTVTKA</sequence>
<dbReference type="PANTHER" id="PTHR35368:SF1">
    <property type="entry name" value="HYDROPEROXIDE REDUCTASE"/>
    <property type="match status" value="1"/>
</dbReference>
<organism evidence="1 2">
    <name type="scientific">Leucobacter luti</name>
    <dbReference type="NCBI Taxonomy" id="340320"/>
    <lineage>
        <taxon>Bacteria</taxon>
        <taxon>Bacillati</taxon>
        <taxon>Actinomycetota</taxon>
        <taxon>Actinomycetes</taxon>
        <taxon>Micrococcales</taxon>
        <taxon>Microbacteriaceae</taxon>
        <taxon>Leucobacter</taxon>
    </lineage>
</organism>
<dbReference type="Gene3D" id="3.30.300.20">
    <property type="match status" value="1"/>
</dbReference>
<dbReference type="OrthoDB" id="9811389at2"/>
<dbReference type="InterPro" id="IPR003718">
    <property type="entry name" value="OsmC/Ohr_fam"/>
</dbReference>
<evidence type="ECO:0000313" key="1">
    <source>
        <dbReference type="EMBL" id="TDP90267.1"/>
    </source>
</evidence>